<accession>A0A0T9QAS0</accession>
<gene>
    <name evidence="2" type="primary">nagB_1</name>
    <name evidence="2" type="ORF">ERS008667_02218</name>
</gene>
<sequence>MIKVEILADKQSLGVAAAEMGATILRTALSQQPEVTIIVATGASQFEMLDHLVGIRDIDWSRVRVFHLDEYVGLDPKHRASFRGYLQQRLIDRLSVPLLEFIAVNGSAGDLQAELSRLSQCIRQHPVDLCFAGIGENAHLAFNDPPADVETEQPYLLVKLDQGCRQQQLGEGWFDSIDEVPQQAISMSIRQIIKSKKIILSVPDTRKADAVQAVLEQPVSNMIPASILQQHPDCTIFLDQQSAAKLQPH</sequence>
<dbReference type="SUPFAM" id="SSF100950">
    <property type="entry name" value="NagB/RpiA/CoA transferase-like"/>
    <property type="match status" value="1"/>
</dbReference>
<proteinExistence type="predicted"/>
<dbReference type="PANTHER" id="PTHR11280:SF6">
    <property type="entry name" value="GLUCOSAMINE-6-PHOSPHATE ISOMERASE NAGB"/>
    <property type="match status" value="1"/>
</dbReference>
<dbReference type="GO" id="GO:0042802">
    <property type="term" value="F:identical protein binding"/>
    <property type="evidence" value="ECO:0007669"/>
    <property type="project" value="TreeGrafter"/>
</dbReference>
<dbReference type="GO" id="GO:0005975">
    <property type="term" value="P:carbohydrate metabolic process"/>
    <property type="evidence" value="ECO:0007669"/>
    <property type="project" value="InterPro"/>
</dbReference>
<dbReference type="GO" id="GO:0006043">
    <property type="term" value="P:glucosamine catabolic process"/>
    <property type="evidence" value="ECO:0007669"/>
    <property type="project" value="TreeGrafter"/>
</dbReference>
<reference evidence="2 3" key="1">
    <citation type="submission" date="2015-03" db="EMBL/GenBank/DDBJ databases">
        <authorList>
            <person name="Murphy D."/>
        </authorList>
    </citation>
    <scope>NUCLEOTIDE SEQUENCE [LARGE SCALE GENOMIC DNA]</scope>
    <source>
        <strain evidence="2 3">Y233</strain>
    </source>
</reference>
<dbReference type="CDD" id="cd01399">
    <property type="entry name" value="GlcN6P_deaminase"/>
    <property type="match status" value="1"/>
</dbReference>
<dbReference type="InterPro" id="IPR004547">
    <property type="entry name" value="Glucosamine6P_isomerase"/>
</dbReference>
<dbReference type="EMBL" id="CQBK01000014">
    <property type="protein sequence ID" value="CNI03332.1"/>
    <property type="molecule type" value="Genomic_DNA"/>
</dbReference>
<dbReference type="GO" id="GO:0019262">
    <property type="term" value="P:N-acetylneuraminate catabolic process"/>
    <property type="evidence" value="ECO:0007669"/>
    <property type="project" value="TreeGrafter"/>
</dbReference>
<dbReference type="PANTHER" id="PTHR11280">
    <property type="entry name" value="GLUCOSAMINE-6-PHOSPHATE ISOMERASE"/>
    <property type="match status" value="1"/>
</dbReference>
<dbReference type="InterPro" id="IPR037171">
    <property type="entry name" value="NagB/RpiA_transferase-like"/>
</dbReference>
<dbReference type="RefSeq" id="WP_174407865.1">
    <property type="nucleotide sequence ID" value="NZ_CABIHS010000305.1"/>
</dbReference>
<evidence type="ECO:0000313" key="2">
    <source>
        <dbReference type="EMBL" id="CNI03332.1"/>
    </source>
</evidence>
<evidence type="ECO:0000259" key="1">
    <source>
        <dbReference type="Pfam" id="PF01182"/>
    </source>
</evidence>
<feature type="domain" description="Glucosamine/galactosamine-6-phosphate isomerase" evidence="1">
    <location>
        <begin position="9"/>
        <end position="231"/>
    </location>
</feature>
<dbReference type="GeneID" id="96662956"/>
<dbReference type="Pfam" id="PF01182">
    <property type="entry name" value="Glucosamine_iso"/>
    <property type="match status" value="1"/>
</dbReference>
<dbReference type="GO" id="GO:0006046">
    <property type="term" value="P:N-acetylglucosamine catabolic process"/>
    <property type="evidence" value="ECO:0007669"/>
    <property type="project" value="TreeGrafter"/>
</dbReference>
<protein>
    <submittedName>
        <fullName evidence="2">Glucosamine-6-phosphate deaminase</fullName>
        <ecNumber evidence="2">3.5.99.6</ecNumber>
    </submittedName>
</protein>
<dbReference type="GO" id="GO:0004342">
    <property type="term" value="F:glucosamine-6-phosphate deaminase activity"/>
    <property type="evidence" value="ECO:0007669"/>
    <property type="project" value="UniProtKB-EC"/>
</dbReference>
<dbReference type="GO" id="GO:0005737">
    <property type="term" value="C:cytoplasm"/>
    <property type="evidence" value="ECO:0007669"/>
    <property type="project" value="TreeGrafter"/>
</dbReference>
<dbReference type="EC" id="3.5.99.6" evidence="2"/>
<dbReference type="Gene3D" id="3.40.50.1360">
    <property type="match status" value="1"/>
</dbReference>
<keyword evidence="2" id="KW-0378">Hydrolase</keyword>
<dbReference type="Proteomes" id="UP000038204">
    <property type="component" value="Unassembled WGS sequence"/>
</dbReference>
<evidence type="ECO:0000313" key="3">
    <source>
        <dbReference type="Proteomes" id="UP000038204"/>
    </source>
</evidence>
<dbReference type="InterPro" id="IPR006148">
    <property type="entry name" value="Glc/Gal-6P_isomerase"/>
</dbReference>
<dbReference type="AlphaFoldDB" id="A0A0T9QAS0"/>
<name>A0A0T9QAS0_9GAMM</name>
<organism evidence="2 3">
    <name type="scientific">Yersinia similis</name>
    <dbReference type="NCBI Taxonomy" id="367190"/>
    <lineage>
        <taxon>Bacteria</taxon>
        <taxon>Pseudomonadati</taxon>
        <taxon>Pseudomonadota</taxon>
        <taxon>Gammaproteobacteria</taxon>
        <taxon>Enterobacterales</taxon>
        <taxon>Yersiniaceae</taxon>
        <taxon>Yersinia</taxon>
    </lineage>
</organism>